<evidence type="ECO:0000259" key="10">
    <source>
        <dbReference type="PROSITE" id="PS52015"/>
    </source>
</evidence>
<dbReference type="GO" id="GO:0015031">
    <property type="term" value="P:protein transport"/>
    <property type="evidence" value="ECO:0007669"/>
    <property type="project" value="UniProtKB-KW"/>
</dbReference>
<evidence type="ECO:0000256" key="8">
    <source>
        <dbReference type="ARBA" id="ARBA00022989"/>
    </source>
</evidence>
<feature type="domain" description="TonB C-terminal" evidence="10">
    <location>
        <begin position="160"/>
        <end position="251"/>
    </location>
</feature>
<dbReference type="EMBL" id="WJKJ01000123">
    <property type="protein sequence ID" value="MBD3364334.1"/>
    <property type="molecule type" value="Genomic_DNA"/>
</dbReference>
<dbReference type="SUPFAM" id="SSF74653">
    <property type="entry name" value="TolA/TonB C-terminal domain"/>
    <property type="match status" value="1"/>
</dbReference>
<name>A0A9D5QCA3_UNCW3</name>
<comment type="caution">
    <text evidence="11">The sequence shown here is derived from an EMBL/GenBank/DDBJ whole genome shotgun (WGS) entry which is preliminary data.</text>
</comment>
<dbReference type="PANTHER" id="PTHR33446:SF2">
    <property type="entry name" value="PROTEIN TONB"/>
    <property type="match status" value="1"/>
</dbReference>
<accession>A0A9D5QCA3</accession>
<dbReference type="NCBIfam" id="TIGR01352">
    <property type="entry name" value="tonB_Cterm"/>
    <property type="match status" value="1"/>
</dbReference>
<dbReference type="PROSITE" id="PS52015">
    <property type="entry name" value="TONB_CTD"/>
    <property type="match status" value="1"/>
</dbReference>
<keyword evidence="5" id="KW-0997">Cell inner membrane</keyword>
<proteinExistence type="inferred from homology"/>
<reference evidence="11" key="1">
    <citation type="submission" date="2019-11" db="EMBL/GenBank/DDBJ databases">
        <title>Microbial mats filling the niche in hypersaline microbial mats.</title>
        <authorList>
            <person name="Wong H.L."/>
            <person name="Macleod F.I."/>
            <person name="White R.A. III"/>
            <person name="Burns B.P."/>
        </authorList>
    </citation>
    <scope>NUCLEOTIDE SEQUENCE</scope>
    <source>
        <strain evidence="11">Bin_327</strain>
    </source>
</reference>
<dbReference type="InterPro" id="IPR051045">
    <property type="entry name" value="TonB-dependent_transducer"/>
</dbReference>
<dbReference type="Gene3D" id="3.30.1150.10">
    <property type="match status" value="1"/>
</dbReference>
<comment type="subcellular location">
    <subcellularLocation>
        <location evidence="1">Cell inner membrane</location>
        <topology evidence="1">Single-pass membrane protein</topology>
        <orientation evidence="1">Periplasmic side</orientation>
    </subcellularLocation>
</comment>
<dbReference type="AlphaFoldDB" id="A0A9D5QCA3"/>
<keyword evidence="9" id="KW-0472">Membrane</keyword>
<dbReference type="GO" id="GO:0098797">
    <property type="term" value="C:plasma membrane protein complex"/>
    <property type="evidence" value="ECO:0007669"/>
    <property type="project" value="TreeGrafter"/>
</dbReference>
<dbReference type="InterPro" id="IPR006260">
    <property type="entry name" value="TonB/TolA_C"/>
</dbReference>
<sequence length="251" mass="28515">MQDRILGVACMLPETRVMLTLPPADTFKHRLEKNEFACFFVTSRDDLVSIFGDTLSLTKISSVYEEFYNISEQSLEFSKNRGIALTGDEVEMSRIAEIKDSLGYRYLYMFLFPGEKFEDYRNMGLDVLNPVVKPATEPEDSVSITEGMESEEVLEIPYFRLEVKPVPVNQVDPEYPDSSRVLDHQGTVYIEVVLDTDGYVLEATVVKSSGYSELDDAALKAARMWTFTPARYKGQPVRTHVNIPFVFTLAN</sequence>
<keyword evidence="6" id="KW-0812">Transmembrane</keyword>
<evidence type="ECO:0000256" key="1">
    <source>
        <dbReference type="ARBA" id="ARBA00004383"/>
    </source>
</evidence>
<keyword evidence="4" id="KW-1003">Cell membrane</keyword>
<dbReference type="GO" id="GO:0055085">
    <property type="term" value="P:transmembrane transport"/>
    <property type="evidence" value="ECO:0007669"/>
    <property type="project" value="InterPro"/>
</dbReference>
<evidence type="ECO:0000256" key="6">
    <source>
        <dbReference type="ARBA" id="ARBA00022692"/>
    </source>
</evidence>
<evidence type="ECO:0000256" key="7">
    <source>
        <dbReference type="ARBA" id="ARBA00022927"/>
    </source>
</evidence>
<evidence type="ECO:0000256" key="5">
    <source>
        <dbReference type="ARBA" id="ARBA00022519"/>
    </source>
</evidence>
<dbReference type="GO" id="GO:0031992">
    <property type="term" value="F:energy transducer activity"/>
    <property type="evidence" value="ECO:0007669"/>
    <property type="project" value="TreeGrafter"/>
</dbReference>
<evidence type="ECO:0000313" key="11">
    <source>
        <dbReference type="EMBL" id="MBD3364334.1"/>
    </source>
</evidence>
<protein>
    <submittedName>
        <fullName evidence="11">TonB family protein</fullName>
    </submittedName>
</protein>
<keyword evidence="8" id="KW-1133">Transmembrane helix</keyword>
<dbReference type="InterPro" id="IPR037682">
    <property type="entry name" value="TonB_C"/>
</dbReference>
<evidence type="ECO:0000256" key="4">
    <source>
        <dbReference type="ARBA" id="ARBA00022475"/>
    </source>
</evidence>
<keyword evidence="3" id="KW-0813">Transport</keyword>
<evidence type="ECO:0000256" key="2">
    <source>
        <dbReference type="ARBA" id="ARBA00006555"/>
    </source>
</evidence>
<dbReference type="Pfam" id="PF03544">
    <property type="entry name" value="TonB_C"/>
    <property type="match status" value="1"/>
</dbReference>
<comment type="similarity">
    <text evidence="2">Belongs to the TonB family.</text>
</comment>
<dbReference type="Proteomes" id="UP000630660">
    <property type="component" value="Unassembled WGS sequence"/>
</dbReference>
<keyword evidence="7" id="KW-0653">Protein transport</keyword>
<gene>
    <name evidence="11" type="ORF">GF359_03870</name>
</gene>
<evidence type="ECO:0000256" key="9">
    <source>
        <dbReference type="ARBA" id="ARBA00023136"/>
    </source>
</evidence>
<dbReference type="PANTHER" id="PTHR33446">
    <property type="entry name" value="PROTEIN TONB-RELATED"/>
    <property type="match status" value="1"/>
</dbReference>
<evidence type="ECO:0000313" key="12">
    <source>
        <dbReference type="Proteomes" id="UP000630660"/>
    </source>
</evidence>
<organism evidence="11 12">
    <name type="scientific">candidate division WOR-3 bacterium</name>
    <dbReference type="NCBI Taxonomy" id="2052148"/>
    <lineage>
        <taxon>Bacteria</taxon>
        <taxon>Bacteria division WOR-3</taxon>
    </lineage>
</organism>
<evidence type="ECO:0000256" key="3">
    <source>
        <dbReference type="ARBA" id="ARBA00022448"/>
    </source>
</evidence>